<name>A0A9X0A6B0_9CNID</name>
<organism evidence="2 3">
    <name type="scientific">Desmophyllum pertusum</name>
    <dbReference type="NCBI Taxonomy" id="174260"/>
    <lineage>
        <taxon>Eukaryota</taxon>
        <taxon>Metazoa</taxon>
        <taxon>Cnidaria</taxon>
        <taxon>Anthozoa</taxon>
        <taxon>Hexacorallia</taxon>
        <taxon>Scleractinia</taxon>
        <taxon>Caryophylliina</taxon>
        <taxon>Caryophylliidae</taxon>
        <taxon>Desmophyllum</taxon>
    </lineage>
</organism>
<feature type="compositionally biased region" description="Polar residues" evidence="1">
    <location>
        <begin position="56"/>
        <end position="71"/>
    </location>
</feature>
<sequence length="138" mass="15550">MNTLRSEDGNASERELLVDDIQRIREVLHISAGRANKLSSDEEEGEGSEEEKRRSVTSNNSQHQNVNYVSPLNSKITSPGGVFKGGDVGEQSPLSERKKLFLFLINVAAMYKNHFSQLTIIMYCHLKTLEMFQQMSTS</sequence>
<evidence type="ECO:0000313" key="3">
    <source>
        <dbReference type="Proteomes" id="UP001163046"/>
    </source>
</evidence>
<keyword evidence="3" id="KW-1185">Reference proteome</keyword>
<gene>
    <name evidence="2" type="ORF">OS493_003671</name>
</gene>
<evidence type="ECO:0000256" key="1">
    <source>
        <dbReference type="SAM" id="MobiDB-lite"/>
    </source>
</evidence>
<protein>
    <submittedName>
        <fullName evidence="2">Uncharacterized protein</fullName>
    </submittedName>
</protein>
<dbReference type="AlphaFoldDB" id="A0A9X0A6B0"/>
<dbReference type="EMBL" id="MU825397">
    <property type="protein sequence ID" value="KAJ7394000.1"/>
    <property type="molecule type" value="Genomic_DNA"/>
</dbReference>
<comment type="caution">
    <text evidence="2">The sequence shown here is derived from an EMBL/GenBank/DDBJ whole genome shotgun (WGS) entry which is preliminary data.</text>
</comment>
<dbReference type="Proteomes" id="UP001163046">
    <property type="component" value="Unassembled WGS sequence"/>
</dbReference>
<proteinExistence type="predicted"/>
<feature type="region of interest" description="Disordered" evidence="1">
    <location>
        <begin position="35"/>
        <end position="71"/>
    </location>
</feature>
<accession>A0A9X0A6B0</accession>
<reference evidence="2" key="1">
    <citation type="submission" date="2023-01" db="EMBL/GenBank/DDBJ databases">
        <title>Genome assembly of the deep-sea coral Lophelia pertusa.</title>
        <authorList>
            <person name="Herrera S."/>
            <person name="Cordes E."/>
        </authorList>
    </citation>
    <scope>NUCLEOTIDE SEQUENCE</scope>
    <source>
        <strain evidence="2">USNM1676648</strain>
        <tissue evidence="2">Polyp</tissue>
    </source>
</reference>
<evidence type="ECO:0000313" key="2">
    <source>
        <dbReference type="EMBL" id="KAJ7394000.1"/>
    </source>
</evidence>